<feature type="region of interest" description="Disordered" evidence="12">
    <location>
        <begin position="1"/>
        <end position="35"/>
    </location>
</feature>
<dbReference type="SMART" id="SM00910">
    <property type="entry name" value="HIRAN"/>
    <property type="match status" value="1"/>
</dbReference>
<feature type="compositionally biased region" description="Low complexity" evidence="12">
    <location>
        <begin position="1228"/>
        <end position="1238"/>
    </location>
</feature>
<dbReference type="InterPro" id="IPR036957">
    <property type="entry name" value="Znf_PARP_sf"/>
</dbReference>
<proteinExistence type="inferred from homology"/>
<dbReference type="Gene3D" id="3.30.1740.10">
    <property type="entry name" value="Zinc finger, PARP-type"/>
    <property type="match status" value="1"/>
</dbReference>
<dbReference type="PANTHER" id="PTHR45626:SF17">
    <property type="entry name" value="HELICASE-LIKE TRANSCRIPTION FACTOR"/>
    <property type="match status" value="1"/>
</dbReference>
<dbReference type="SUPFAM" id="SSF57716">
    <property type="entry name" value="Glucocorticoid receptor-like (DNA-binding domain)"/>
    <property type="match status" value="1"/>
</dbReference>
<dbReference type="InterPro" id="IPR017907">
    <property type="entry name" value="Znf_RING_CS"/>
</dbReference>
<evidence type="ECO:0000256" key="9">
    <source>
        <dbReference type="ARBA" id="ARBA00022840"/>
    </source>
</evidence>
<evidence type="ECO:0000259" key="15">
    <source>
        <dbReference type="PROSITE" id="PS51192"/>
    </source>
</evidence>
<feature type="region of interest" description="Disordered" evidence="12">
    <location>
        <begin position="932"/>
        <end position="967"/>
    </location>
</feature>
<evidence type="ECO:0000256" key="5">
    <source>
        <dbReference type="ARBA" id="ARBA00022771"/>
    </source>
</evidence>
<dbReference type="SMART" id="SM01336">
    <property type="entry name" value="zf-PARP"/>
    <property type="match status" value="1"/>
</dbReference>
<dbReference type="GO" id="GO:0004386">
    <property type="term" value="F:helicase activity"/>
    <property type="evidence" value="ECO:0007669"/>
    <property type="project" value="UniProtKB-KW"/>
</dbReference>
<evidence type="ECO:0000256" key="6">
    <source>
        <dbReference type="ARBA" id="ARBA00022801"/>
    </source>
</evidence>
<dbReference type="PANTHER" id="PTHR45626">
    <property type="entry name" value="TRANSCRIPTION TERMINATION FACTOR 2-RELATED"/>
    <property type="match status" value="1"/>
</dbReference>
<dbReference type="InterPro" id="IPR001841">
    <property type="entry name" value="Znf_RING"/>
</dbReference>
<dbReference type="OrthoDB" id="448448at2759"/>
<keyword evidence="3" id="KW-0479">Metal-binding</keyword>
<dbReference type="Pfam" id="PF08797">
    <property type="entry name" value="HIRAN"/>
    <property type="match status" value="1"/>
</dbReference>
<gene>
    <name evidence="16" type="ORF">BOTBODRAFT_184989</name>
</gene>
<dbReference type="Gene3D" id="3.40.50.300">
    <property type="entry name" value="P-loop containing nucleotide triphosphate hydrolases"/>
    <property type="match status" value="1"/>
</dbReference>
<keyword evidence="7" id="KW-0347">Helicase</keyword>
<feature type="region of interest" description="Disordered" evidence="12">
    <location>
        <begin position="1080"/>
        <end position="1110"/>
    </location>
</feature>
<evidence type="ECO:0000259" key="13">
    <source>
        <dbReference type="PROSITE" id="PS50064"/>
    </source>
</evidence>
<dbReference type="SUPFAM" id="SSF57850">
    <property type="entry name" value="RING/U-box"/>
    <property type="match status" value="1"/>
</dbReference>
<dbReference type="Pfam" id="PF00271">
    <property type="entry name" value="Helicase_C"/>
    <property type="match status" value="2"/>
</dbReference>
<keyword evidence="9" id="KW-0067">ATP-binding</keyword>
<evidence type="ECO:0000256" key="3">
    <source>
        <dbReference type="ARBA" id="ARBA00022723"/>
    </source>
</evidence>
<dbReference type="Gene3D" id="3.30.40.10">
    <property type="entry name" value="Zinc/RING finger domain, C3HC4 (zinc finger)"/>
    <property type="match status" value="1"/>
</dbReference>
<dbReference type="GO" id="GO:0008270">
    <property type="term" value="F:zinc ion binding"/>
    <property type="evidence" value="ECO:0007669"/>
    <property type="project" value="UniProtKB-KW"/>
</dbReference>
<feature type="compositionally biased region" description="Low complexity" evidence="12">
    <location>
        <begin position="349"/>
        <end position="405"/>
    </location>
</feature>
<comment type="subcellular location">
    <subcellularLocation>
        <location evidence="1">Nucleus</location>
    </subcellularLocation>
</comment>
<feature type="compositionally biased region" description="Basic and acidic residues" evidence="12">
    <location>
        <begin position="406"/>
        <end position="418"/>
    </location>
</feature>
<dbReference type="InterPro" id="IPR013083">
    <property type="entry name" value="Znf_RING/FYVE/PHD"/>
</dbReference>
<evidence type="ECO:0000256" key="2">
    <source>
        <dbReference type="ARBA" id="ARBA00007025"/>
    </source>
</evidence>
<dbReference type="Gene3D" id="3.30.70.2330">
    <property type="match status" value="1"/>
</dbReference>
<dbReference type="GO" id="GO:0008094">
    <property type="term" value="F:ATP-dependent activity, acting on DNA"/>
    <property type="evidence" value="ECO:0007669"/>
    <property type="project" value="TreeGrafter"/>
</dbReference>
<evidence type="ECO:0000313" key="16">
    <source>
        <dbReference type="EMBL" id="KDQ18333.1"/>
    </source>
</evidence>
<evidence type="ECO:0000256" key="7">
    <source>
        <dbReference type="ARBA" id="ARBA00022806"/>
    </source>
</evidence>
<feature type="domain" description="PARP-type" evidence="13">
    <location>
        <begin position="37"/>
        <end position="127"/>
    </location>
</feature>
<reference evidence="17" key="1">
    <citation type="journal article" date="2014" name="Proc. Natl. Acad. Sci. U.S.A.">
        <title>Extensive sampling of basidiomycete genomes demonstrates inadequacy of the white-rot/brown-rot paradigm for wood decay fungi.</title>
        <authorList>
            <person name="Riley R."/>
            <person name="Salamov A.A."/>
            <person name="Brown D.W."/>
            <person name="Nagy L.G."/>
            <person name="Floudas D."/>
            <person name="Held B.W."/>
            <person name="Levasseur A."/>
            <person name="Lombard V."/>
            <person name="Morin E."/>
            <person name="Otillar R."/>
            <person name="Lindquist E.A."/>
            <person name="Sun H."/>
            <person name="LaButti K.M."/>
            <person name="Schmutz J."/>
            <person name="Jabbour D."/>
            <person name="Luo H."/>
            <person name="Baker S.E."/>
            <person name="Pisabarro A.G."/>
            <person name="Walton J.D."/>
            <person name="Blanchette R.A."/>
            <person name="Henrissat B."/>
            <person name="Martin F."/>
            <person name="Cullen D."/>
            <person name="Hibbett D.S."/>
            <person name="Grigoriev I.V."/>
        </authorList>
    </citation>
    <scope>NUCLEOTIDE SEQUENCE [LARGE SCALE GENOMIC DNA]</scope>
    <source>
        <strain evidence="17">FD-172 SS1</strain>
    </source>
</reference>
<dbReference type="PROSITE" id="PS50089">
    <property type="entry name" value="ZF_RING_2"/>
    <property type="match status" value="1"/>
</dbReference>
<evidence type="ECO:0000256" key="4">
    <source>
        <dbReference type="ARBA" id="ARBA00022741"/>
    </source>
</evidence>
<feature type="domain" description="Helicase ATP-binding" evidence="15">
    <location>
        <begin position="523"/>
        <end position="722"/>
    </location>
</feature>
<dbReference type="GO" id="GO:0005524">
    <property type="term" value="F:ATP binding"/>
    <property type="evidence" value="ECO:0007669"/>
    <property type="project" value="UniProtKB-KW"/>
</dbReference>
<dbReference type="InParanoid" id="A0A067MRJ4"/>
<dbReference type="InterPro" id="IPR049730">
    <property type="entry name" value="SNF2/RAD54-like_C"/>
</dbReference>
<keyword evidence="5 11" id="KW-0863">Zinc-finger</keyword>
<evidence type="ECO:0000313" key="17">
    <source>
        <dbReference type="Proteomes" id="UP000027195"/>
    </source>
</evidence>
<keyword evidence="8" id="KW-0862">Zinc</keyword>
<sequence>MPRGWYSSSYRNPYASQKPKSKPKPKASQAPAVTPQHSLEYAKSDRSKCHGPLPCTNSFIDMHTLRYGEKVVTPQHGEYIAWRHWGCVTPAILAKLKALPRVTHIHGYSDLTATDKKKVQAAIKSGKINPADVPASAKPIDFSHLDGVRATSSQSSSQEVYTQIGAPSTSTGQKRSYEQLQTPPQSSQPAQSSQAPQSSQIIVDSDEEYWNDEVIELEPMNEHYIRLVTNVVGVQYYTGLVGPGEEVILVREPHNKYDKNAIQVLNIARTQVGHIPRNIASQLAPLMDQELVVVEGTIHEGNMGTFTYSMSMSLNIYGAPSMRSQLEPKLKWATPGQRGFTDAMRRQSHASNSSSSRPSSSQASSAPRTTSYSISQSSQRQSSQSQPRTAPAPAALTAAQLQQKKAAQERAERERAEQARAMELQQMLASLEKVQDEGRRATVLDTLCANDGLLEIPEYEEEVEGLSVNLLRHQKQALQWCINRENPVVPKREEDPPVQFWQYKEGQAKGPFYQNLVTKSPQAEVPELGRGALVADAMGLGKTLTMLSLILATREEKSPGFSDATLIVVPLSVLSNWEKQIADHCERDALRYHVYYGPGRNASAEYLKRFDVVITTYQTVVADHVDGASKGASKKKVEIDIDDDIVVVEPSAKKARKANGELFAVNWKRVILDEAHNIRNPKTKVSLAVCALAAERRWAVTGTPIINTPKDLGSILTFLRICAPLNQPELFNRLLQRPLQQGSPEAASLLKALMTQVCLRRTKEMQNKEGERLVPLPPVERHSVPVTLDEETRELYNAVESISSIRVNEMFGEQNTRAPNVAVSGGVLSMLTRLRQLTLHPGLVPASYLEDLKSGMNQPAGNQPAMVLTAQDRLELQAKLLQIIEDNEECAICFDNLKEPRILSCGHPFCLACISEVIARDPKCPMDRRTITMGDLIEPPPPTELTQAMPRREFDDGEDDESGLRTGSSPKIDALIGMLKVLPSADKILVFSQFTSFLDKIAEQLETHEIEYVRFDGRMSAKRRQQVIDDFSVPLQPWDDEVTLSQAPSTSQVINVDSDSDFVLDDDDFIDDDLEYVPRKSKGKGKAKASSQSKGKGKGKAKAPAFSQRSSERNPSVMLISLKAGALGLNLTVANHIFMMDPWWQESIEQQAIDRCNRIGQTKPVHVYHMIAQDTVESRVIDIQTKKTQLIDQAFSGTAGKGTTTQQKKEARLQDLIQLFGIRKQAEASQRAASQASQPRPGSGSATIID</sequence>
<dbReference type="SMART" id="SM00487">
    <property type="entry name" value="DEXDc"/>
    <property type="match status" value="1"/>
</dbReference>
<feature type="region of interest" description="Disordered" evidence="12">
    <location>
        <begin position="1228"/>
        <end position="1250"/>
    </location>
</feature>
<feature type="region of interest" description="Disordered" evidence="12">
    <location>
        <begin position="147"/>
        <end position="200"/>
    </location>
</feature>
<feature type="compositionally biased region" description="Polar residues" evidence="12">
    <location>
        <begin position="1"/>
        <end position="11"/>
    </location>
</feature>
<dbReference type="Pfam" id="PF13923">
    <property type="entry name" value="zf-C3HC4_2"/>
    <property type="match status" value="1"/>
</dbReference>
<feature type="compositionally biased region" description="Polar residues" evidence="12">
    <location>
        <begin position="150"/>
        <end position="182"/>
    </location>
</feature>
<dbReference type="Proteomes" id="UP000027195">
    <property type="component" value="Unassembled WGS sequence"/>
</dbReference>
<dbReference type="SMART" id="SM00184">
    <property type="entry name" value="RING"/>
    <property type="match status" value="1"/>
</dbReference>
<dbReference type="InterPro" id="IPR027417">
    <property type="entry name" value="P-loop_NTPase"/>
</dbReference>
<dbReference type="Pfam" id="PF00176">
    <property type="entry name" value="SNF2-rel_dom"/>
    <property type="match status" value="1"/>
</dbReference>
<keyword evidence="17" id="KW-1185">Reference proteome</keyword>
<dbReference type="GO" id="GO:0016818">
    <property type="term" value="F:hydrolase activity, acting on acid anhydrides, in phosphorus-containing anhydrides"/>
    <property type="evidence" value="ECO:0007669"/>
    <property type="project" value="InterPro"/>
</dbReference>
<feature type="region of interest" description="Disordered" evidence="12">
    <location>
        <begin position="333"/>
        <end position="418"/>
    </location>
</feature>
<dbReference type="HOGENOM" id="CLU_000315_2_5_1"/>
<accession>A0A067MRJ4</accession>
<evidence type="ECO:0000256" key="10">
    <source>
        <dbReference type="ARBA" id="ARBA00023242"/>
    </source>
</evidence>
<dbReference type="Gene3D" id="3.40.50.10810">
    <property type="entry name" value="Tandem AAA-ATPase domain"/>
    <property type="match status" value="1"/>
</dbReference>
<dbReference type="GO" id="GO:0005634">
    <property type="term" value="C:nucleus"/>
    <property type="evidence" value="ECO:0007669"/>
    <property type="project" value="UniProtKB-SubCell"/>
</dbReference>
<organism evidence="16 17">
    <name type="scientific">Botryobasidium botryosum (strain FD-172 SS1)</name>
    <dbReference type="NCBI Taxonomy" id="930990"/>
    <lineage>
        <taxon>Eukaryota</taxon>
        <taxon>Fungi</taxon>
        <taxon>Dikarya</taxon>
        <taxon>Basidiomycota</taxon>
        <taxon>Agaricomycotina</taxon>
        <taxon>Agaricomycetes</taxon>
        <taxon>Cantharellales</taxon>
        <taxon>Botryobasidiaceae</taxon>
        <taxon>Botryobasidium</taxon>
    </lineage>
</organism>
<keyword evidence="6" id="KW-0378">Hydrolase</keyword>
<dbReference type="GO" id="GO:0003677">
    <property type="term" value="F:DNA binding"/>
    <property type="evidence" value="ECO:0007669"/>
    <property type="project" value="InterPro"/>
</dbReference>
<dbReference type="STRING" id="930990.A0A067MRJ4"/>
<dbReference type="EMBL" id="KL198021">
    <property type="protein sequence ID" value="KDQ18333.1"/>
    <property type="molecule type" value="Genomic_DNA"/>
</dbReference>
<dbReference type="InterPro" id="IPR001650">
    <property type="entry name" value="Helicase_C-like"/>
</dbReference>
<feature type="domain" description="RING-type" evidence="14">
    <location>
        <begin position="890"/>
        <end position="928"/>
    </location>
</feature>
<dbReference type="PROSITE" id="PS51192">
    <property type="entry name" value="HELICASE_ATP_BIND_1"/>
    <property type="match status" value="1"/>
</dbReference>
<dbReference type="InterPro" id="IPR038718">
    <property type="entry name" value="SNF2-like_sf"/>
</dbReference>
<dbReference type="GO" id="GO:0006281">
    <property type="term" value="P:DNA repair"/>
    <property type="evidence" value="ECO:0007669"/>
    <property type="project" value="TreeGrafter"/>
</dbReference>
<dbReference type="PROSITE" id="PS50064">
    <property type="entry name" value="ZF_PARP_2"/>
    <property type="match status" value="1"/>
</dbReference>
<dbReference type="InterPro" id="IPR050628">
    <property type="entry name" value="SNF2_RAD54_helicase_TF"/>
</dbReference>
<dbReference type="SUPFAM" id="SSF52540">
    <property type="entry name" value="P-loop containing nucleoside triphosphate hydrolases"/>
    <property type="match status" value="2"/>
</dbReference>
<dbReference type="InterPro" id="IPR000330">
    <property type="entry name" value="SNF2_N"/>
</dbReference>
<dbReference type="CDD" id="cd18793">
    <property type="entry name" value="SF2_C_SNF"/>
    <property type="match status" value="1"/>
</dbReference>
<dbReference type="SMART" id="SM00490">
    <property type="entry name" value="HELICc"/>
    <property type="match status" value="1"/>
</dbReference>
<dbReference type="InterPro" id="IPR014905">
    <property type="entry name" value="HIRAN"/>
</dbReference>
<comment type="similarity">
    <text evidence="2">Belongs to the SNF2/RAD54 helicase family.</text>
</comment>
<keyword evidence="10" id="KW-0539">Nucleus</keyword>
<evidence type="ECO:0000259" key="14">
    <source>
        <dbReference type="PROSITE" id="PS50089"/>
    </source>
</evidence>
<dbReference type="PROSITE" id="PS00518">
    <property type="entry name" value="ZF_RING_1"/>
    <property type="match status" value="1"/>
</dbReference>
<dbReference type="Pfam" id="PF00645">
    <property type="entry name" value="zf-PARP"/>
    <property type="match status" value="1"/>
</dbReference>
<evidence type="ECO:0000256" key="8">
    <source>
        <dbReference type="ARBA" id="ARBA00022833"/>
    </source>
</evidence>
<dbReference type="InterPro" id="IPR001510">
    <property type="entry name" value="Znf_PARP"/>
</dbReference>
<feature type="compositionally biased region" description="Low complexity" evidence="12">
    <location>
        <begin position="183"/>
        <end position="200"/>
    </location>
</feature>
<keyword evidence="4" id="KW-0547">Nucleotide-binding</keyword>
<dbReference type="InterPro" id="IPR014001">
    <property type="entry name" value="Helicase_ATP-bd"/>
</dbReference>
<protein>
    <submittedName>
        <fullName evidence="16">Uncharacterized protein</fullName>
    </submittedName>
</protein>
<evidence type="ECO:0000256" key="12">
    <source>
        <dbReference type="SAM" id="MobiDB-lite"/>
    </source>
</evidence>
<evidence type="ECO:0000256" key="11">
    <source>
        <dbReference type="PROSITE-ProRule" id="PRU00175"/>
    </source>
</evidence>
<dbReference type="AlphaFoldDB" id="A0A067MRJ4"/>
<evidence type="ECO:0000256" key="1">
    <source>
        <dbReference type="ARBA" id="ARBA00004123"/>
    </source>
</evidence>
<name>A0A067MRJ4_BOTB1</name>